<reference evidence="1 2" key="1">
    <citation type="submission" date="2021-06" db="EMBL/GenBank/DDBJ databases">
        <authorList>
            <person name="Palmer J.M."/>
        </authorList>
    </citation>
    <scope>NUCLEOTIDE SEQUENCE [LARGE SCALE GENOMIC DNA]</scope>
    <source>
        <strain evidence="1 2">GA_2019</strain>
        <tissue evidence="1">Muscle</tissue>
    </source>
</reference>
<keyword evidence="2" id="KW-1185">Reference proteome</keyword>
<feature type="non-terminal residue" evidence="1">
    <location>
        <position position="71"/>
    </location>
</feature>
<feature type="non-terminal residue" evidence="1">
    <location>
        <position position="1"/>
    </location>
</feature>
<evidence type="ECO:0000313" key="1">
    <source>
        <dbReference type="EMBL" id="MEQ2159836.1"/>
    </source>
</evidence>
<protein>
    <submittedName>
        <fullName evidence="1">Uncharacterized protein</fullName>
    </submittedName>
</protein>
<comment type="caution">
    <text evidence="1">The sequence shown here is derived from an EMBL/GenBank/DDBJ whole genome shotgun (WGS) entry which is preliminary data.</text>
</comment>
<evidence type="ECO:0000313" key="2">
    <source>
        <dbReference type="Proteomes" id="UP001476798"/>
    </source>
</evidence>
<dbReference type="EMBL" id="JAHRIO010003574">
    <property type="protein sequence ID" value="MEQ2159836.1"/>
    <property type="molecule type" value="Genomic_DNA"/>
</dbReference>
<accession>A0ABV0MLL8</accession>
<proteinExistence type="predicted"/>
<organism evidence="1 2">
    <name type="scientific">Goodea atripinnis</name>
    <dbReference type="NCBI Taxonomy" id="208336"/>
    <lineage>
        <taxon>Eukaryota</taxon>
        <taxon>Metazoa</taxon>
        <taxon>Chordata</taxon>
        <taxon>Craniata</taxon>
        <taxon>Vertebrata</taxon>
        <taxon>Euteleostomi</taxon>
        <taxon>Actinopterygii</taxon>
        <taxon>Neopterygii</taxon>
        <taxon>Teleostei</taxon>
        <taxon>Neoteleostei</taxon>
        <taxon>Acanthomorphata</taxon>
        <taxon>Ovalentaria</taxon>
        <taxon>Atherinomorphae</taxon>
        <taxon>Cyprinodontiformes</taxon>
        <taxon>Goodeidae</taxon>
        <taxon>Goodea</taxon>
    </lineage>
</organism>
<sequence length="71" mass="7623">PQAERFFYFFQASKEGGETAAEPGSDGAAVCYAQPHHHQTISMPQASLPPSASTLPNASATYLPTCCWHKV</sequence>
<dbReference type="Proteomes" id="UP001476798">
    <property type="component" value="Unassembled WGS sequence"/>
</dbReference>
<gene>
    <name evidence="1" type="ORF">GOODEAATRI_027384</name>
</gene>
<name>A0ABV0MLL8_9TELE</name>